<dbReference type="Pfam" id="PF11905">
    <property type="entry name" value="DUF3425"/>
    <property type="match status" value="1"/>
</dbReference>
<feature type="compositionally biased region" description="Pro residues" evidence="1">
    <location>
        <begin position="194"/>
        <end position="209"/>
    </location>
</feature>
<proteinExistence type="predicted"/>
<dbReference type="eggNOG" id="ENOG502RZFH">
    <property type="taxonomic scope" value="Eukaryota"/>
</dbReference>
<dbReference type="HOGENOM" id="CLU_020925_1_1_1"/>
<dbReference type="VEuPathDB" id="FungiDB:NFIA_012200"/>
<dbReference type="KEGG" id="nfi:NFIA_012200"/>
<evidence type="ECO:0000256" key="1">
    <source>
        <dbReference type="SAM" id="MobiDB-lite"/>
    </source>
</evidence>
<feature type="region of interest" description="Disordered" evidence="1">
    <location>
        <begin position="1"/>
        <end position="134"/>
    </location>
</feature>
<dbReference type="RefSeq" id="XP_001264428.1">
    <property type="nucleotide sequence ID" value="XM_001264427.1"/>
</dbReference>
<organism evidence="2 3">
    <name type="scientific">Neosartorya fischeri (strain ATCC 1020 / DSM 3700 / CBS 544.65 / FGSC A1164 / JCM 1740 / NRRL 181 / WB 181)</name>
    <name type="common">Aspergillus fischerianus</name>
    <dbReference type="NCBI Taxonomy" id="331117"/>
    <lineage>
        <taxon>Eukaryota</taxon>
        <taxon>Fungi</taxon>
        <taxon>Dikarya</taxon>
        <taxon>Ascomycota</taxon>
        <taxon>Pezizomycotina</taxon>
        <taxon>Eurotiomycetes</taxon>
        <taxon>Eurotiomycetidae</taxon>
        <taxon>Eurotiales</taxon>
        <taxon>Aspergillaceae</taxon>
        <taxon>Aspergillus</taxon>
        <taxon>Aspergillus subgen. Fumigati</taxon>
    </lineage>
</organism>
<keyword evidence="3" id="KW-1185">Reference proteome</keyword>
<dbReference type="EMBL" id="DS027688">
    <property type="protein sequence ID" value="EAW22531.1"/>
    <property type="molecule type" value="Genomic_DNA"/>
</dbReference>
<dbReference type="InterPro" id="IPR021833">
    <property type="entry name" value="DUF3425"/>
</dbReference>
<dbReference type="GeneID" id="4592171"/>
<dbReference type="PANTHER" id="PTHR37012">
    <property type="entry name" value="B-ZIP TRANSCRIPTION FACTOR (EUROFUNG)-RELATED"/>
    <property type="match status" value="1"/>
</dbReference>
<accession>A1D288</accession>
<dbReference type="GO" id="GO:0003700">
    <property type="term" value="F:DNA-binding transcription factor activity"/>
    <property type="evidence" value="ECO:0007669"/>
    <property type="project" value="InterPro"/>
</dbReference>
<feature type="compositionally biased region" description="Polar residues" evidence="1">
    <location>
        <begin position="241"/>
        <end position="250"/>
    </location>
</feature>
<feature type="compositionally biased region" description="Basic and acidic residues" evidence="1">
    <location>
        <begin position="115"/>
        <end position="134"/>
    </location>
</feature>
<dbReference type="AlphaFoldDB" id="A1D288"/>
<protein>
    <submittedName>
        <fullName evidence="2">BZIP transcription factor, putative</fullName>
    </submittedName>
</protein>
<dbReference type="InterPro" id="IPR046347">
    <property type="entry name" value="bZIP_sf"/>
</dbReference>
<feature type="compositionally biased region" description="Polar residues" evidence="1">
    <location>
        <begin position="221"/>
        <end position="234"/>
    </location>
</feature>
<gene>
    <name evidence="2" type="ORF">NFIA_012200</name>
</gene>
<dbReference type="OMA" id="MRWQIEP"/>
<feature type="region of interest" description="Disordered" evidence="1">
    <location>
        <begin position="189"/>
        <end position="259"/>
    </location>
</feature>
<dbReference type="CDD" id="cd14688">
    <property type="entry name" value="bZIP_YAP"/>
    <property type="match status" value="1"/>
</dbReference>
<dbReference type="PANTHER" id="PTHR37012:SF2">
    <property type="entry name" value="BZIP DOMAIN-CONTAINING PROTEIN-RELATED"/>
    <property type="match status" value="1"/>
</dbReference>
<feature type="compositionally biased region" description="Polar residues" evidence="1">
    <location>
        <begin position="44"/>
        <end position="58"/>
    </location>
</feature>
<name>A1D288_NEOFI</name>
<evidence type="ECO:0000313" key="3">
    <source>
        <dbReference type="Proteomes" id="UP000006702"/>
    </source>
</evidence>
<feature type="compositionally biased region" description="Low complexity" evidence="1">
    <location>
        <begin position="11"/>
        <end position="43"/>
    </location>
</feature>
<feature type="compositionally biased region" description="Pro residues" evidence="1">
    <location>
        <begin position="318"/>
        <end position="329"/>
    </location>
</feature>
<dbReference type="OrthoDB" id="4161589at2759"/>
<sequence length="554" mass="61416">MATRLPPLNDVAPSSALESSSSVSTTPAPASATVSVSATASIPLTSNPSSTVLSTPNQDPDCVKQEASPTPSGFTSADGDTPVADNGGSTTAAGRKRKLNSTSSRGVANLTPEQLAKKRANDRQAQRAIRERTKSHIETLEQRVRELSSQKPFLDLQAALKQNEAIQAENRDLKHGLKAVMDIIQPLVAKQDPNLPPPPPPPSQPPNPSFSPLRYTETHHFTSTGQRYESSYTATPPGAETPTSTHSAPTMSAHHQDSSNGLASFRIAFDYQRHNLAHGLDFGTDERLGFNFLLDATQQVPRVEGFRQSTESFRPSQADPPPVYTPSPSGPAQEQPLPAYRTPIRNIAPTCTLDAILLDFLQSRQRKAAEGVPTQKLVGPPYPSVSSLLNPEKSVYSHPLSKVFVDILRAFPDISSLPEQVAVLYLMFLLMRWQIYPTPENYERLPHWLTPRPSQLLTPHPAWIDYIPWPRMRDRLVASYQEYPFEHWFIPFTRTLSVNWPYEATDCLLSTSDHEDLIINPVFERHFRNLNNWSLGPSFAEAYPHMAETARIKS</sequence>
<dbReference type="Proteomes" id="UP000006702">
    <property type="component" value="Unassembled WGS sequence"/>
</dbReference>
<feature type="region of interest" description="Disordered" evidence="1">
    <location>
        <begin position="305"/>
        <end position="337"/>
    </location>
</feature>
<evidence type="ECO:0000313" key="2">
    <source>
        <dbReference type="EMBL" id="EAW22531.1"/>
    </source>
</evidence>
<dbReference type="SUPFAM" id="SSF57959">
    <property type="entry name" value="Leucine zipper domain"/>
    <property type="match status" value="1"/>
</dbReference>
<dbReference type="Gene3D" id="1.20.5.170">
    <property type="match status" value="1"/>
</dbReference>
<reference evidence="3" key="1">
    <citation type="journal article" date="2008" name="PLoS Genet.">
        <title>Genomic islands in the pathogenic filamentous fungus Aspergillus fumigatus.</title>
        <authorList>
            <person name="Fedorova N.D."/>
            <person name="Khaldi N."/>
            <person name="Joardar V.S."/>
            <person name="Maiti R."/>
            <person name="Amedeo P."/>
            <person name="Anderson M.J."/>
            <person name="Crabtree J."/>
            <person name="Silva J.C."/>
            <person name="Badger J.H."/>
            <person name="Albarraq A."/>
            <person name="Angiuoli S."/>
            <person name="Bussey H."/>
            <person name="Bowyer P."/>
            <person name="Cotty P.J."/>
            <person name="Dyer P.S."/>
            <person name="Egan A."/>
            <person name="Galens K."/>
            <person name="Fraser-Liggett C.M."/>
            <person name="Haas B.J."/>
            <person name="Inman J.M."/>
            <person name="Kent R."/>
            <person name="Lemieux S."/>
            <person name="Malavazi I."/>
            <person name="Orvis J."/>
            <person name="Roemer T."/>
            <person name="Ronning C.M."/>
            <person name="Sundaram J.P."/>
            <person name="Sutton G."/>
            <person name="Turner G."/>
            <person name="Venter J.C."/>
            <person name="White O.R."/>
            <person name="Whitty B.R."/>
            <person name="Youngman P."/>
            <person name="Wolfe K.H."/>
            <person name="Goldman G.H."/>
            <person name="Wortman J.R."/>
            <person name="Jiang B."/>
            <person name="Denning D.W."/>
            <person name="Nierman W.C."/>
        </authorList>
    </citation>
    <scope>NUCLEOTIDE SEQUENCE [LARGE SCALE GENOMIC DNA]</scope>
    <source>
        <strain evidence="3">ATCC 1020 / DSM 3700 / CBS 544.65 / FGSC A1164 / JCM 1740 / NRRL 181 / WB 181</strain>
    </source>
</reference>